<evidence type="ECO:0000256" key="6">
    <source>
        <dbReference type="SAM" id="Phobius"/>
    </source>
</evidence>
<name>A0A8T1WE67_9STRA</name>
<dbReference type="GO" id="GO:0008270">
    <property type="term" value="F:zinc ion binding"/>
    <property type="evidence" value="ECO:0007669"/>
    <property type="project" value="UniProtKB-KW"/>
</dbReference>
<dbReference type="PROSITE" id="PS50089">
    <property type="entry name" value="ZF_RING_2"/>
    <property type="match status" value="1"/>
</dbReference>
<keyword evidence="3" id="KW-0862">Zinc</keyword>
<dbReference type="PANTHER" id="PTHR23244:SF471">
    <property type="entry name" value="GUANINE NUCLEOTIDE-BINDING PROTEIN SUBUNIT BETA 1-RELATED"/>
    <property type="match status" value="1"/>
</dbReference>
<keyword evidence="6" id="KW-0812">Transmembrane</keyword>
<sequence length="555" mass="61975">MEMMSEMMGPAIPAQWTQLWGTSFGSASVQPMRRSAHAITTFEDNLYVFGGISTNAADEDVEYNDTWVFDLADRQWAELPVGNNRPSNRFHHAGALHSNLSVHEFIVFGGLSILAAETDDATSMPRNSVPVVQYNDVWRLSLTASTPEWVMDPTPLDSADAPETRSEAGVVIYNDYLFIFGGIAYDEKGESAPVDYNDLWKYDLATYTWEKIEPAGRLQPPTRFSHSVAMLYDDGEKHEAYLLAYSGRHLLFSSWTLLDDVWVFDFSGNEWISVRPTTNVPRAYTSIVTTEGNKMWFFGGYYKPQQSSSGYVYDDIVLGKFDFDNMVMDARRAVIESDDASPSLRYNHRAALWRGDSMVIHGGSYQSQLGDVWVFNTTNAATTEAATNTLPLNPESLVYVLGAFIVTVVFVLLALLLRWRRADRRNVRNAQMRGAAVVRGVTKERLDQLRITKYNHAERNPEAPTEQPNPANGGSTDNEDICPICLIEFEDGEDVRNLPCKHIFHVACIDEWFNRNTSCPMCKSNVDLDAVGITVETSSAPPARGGAVVTPVSSS</sequence>
<dbReference type="Pfam" id="PF24681">
    <property type="entry name" value="Kelch_KLHDC2_KLHL20_DRC7"/>
    <property type="match status" value="2"/>
</dbReference>
<feature type="domain" description="RING-type" evidence="7">
    <location>
        <begin position="482"/>
        <end position="523"/>
    </location>
</feature>
<dbReference type="Proteomes" id="UP000694044">
    <property type="component" value="Unassembled WGS sequence"/>
</dbReference>
<accession>A0A8T1WE67</accession>
<dbReference type="PANTHER" id="PTHR23244">
    <property type="entry name" value="KELCH REPEAT DOMAIN"/>
    <property type="match status" value="1"/>
</dbReference>
<evidence type="ECO:0000256" key="1">
    <source>
        <dbReference type="ARBA" id="ARBA00022723"/>
    </source>
</evidence>
<dbReference type="SMART" id="SM00184">
    <property type="entry name" value="RING"/>
    <property type="match status" value="1"/>
</dbReference>
<evidence type="ECO:0000256" key="2">
    <source>
        <dbReference type="ARBA" id="ARBA00022771"/>
    </source>
</evidence>
<dbReference type="InterPro" id="IPR011016">
    <property type="entry name" value="Znf_RING-CH"/>
</dbReference>
<evidence type="ECO:0000256" key="5">
    <source>
        <dbReference type="SAM" id="MobiDB-lite"/>
    </source>
</evidence>
<keyword evidence="2 4" id="KW-0863">Zinc-finger</keyword>
<evidence type="ECO:0000256" key="3">
    <source>
        <dbReference type="ARBA" id="ARBA00022833"/>
    </source>
</evidence>
<evidence type="ECO:0000313" key="9">
    <source>
        <dbReference type="Proteomes" id="UP000694044"/>
    </source>
</evidence>
<dbReference type="EMBL" id="JAGDFM010000031">
    <property type="protein sequence ID" value="KAG7390480.1"/>
    <property type="molecule type" value="Genomic_DNA"/>
</dbReference>
<dbReference type="Pfam" id="PF13639">
    <property type="entry name" value="zf-RING_2"/>
    <property type="match status" value="1"/>
</dbReference>
<gene>
    <name evidence="8" type="ORF">PHYPSEUDO_007706</name>
</gene>
<reference evidence="8" key="1">
    <citation type="submission" date="2021-02" db="EMBL/GenBank/DDBJ databases">
        <authorList>
            <person name="Palmer J.M."/>
        </authorList>
    </citation>
    <scope>NUCLEOTIDE SEQUENCE</scope>
    <source>
        <strain evidence="8">SCRP734</strain>
    </source>
</reference>
<keyword evidence="9" id="KW-1185">Reference proteome</keyword>
<dbReference type="SMART" id="SM00744">
    <property type="entry name" value="RINGv"/>
    <property type="match status" value="1"/>
</dbReference>
<feature type="region of interest" description="Disordered" evidence="5">
    <location>
        <begin position="453"/>
        <end position="476"/>
    </location>
</feature>
<dbReference type="AlphaFoldDB" id="A0A8T1WE67"/>
<comment type="caution">
    <text evidence="8">The sequence shown here is derived from an EMBL/GenBank/DDBJ whole genome shotgun (WGS) entry which is preliminary data.</text>
</comment>
<feature type="compositionally biased region" description="Polar residues" evidence="5">
    <location>
        <begin position="466"/>
        <end position="476"/>
    </location>
</feature>
<protein>
    <recommendedName>
        <fullName evidence="7">RING-type domain-containing protein</fullName>
    </recommendedName>
</protein>
<keyword evidence="6" id="KW-1133">Transmembrane helix</keyword>
<evidence type="ECO:0000259" key="7">
    <source>
        <dbReference type="PROSITE" id="PS50089"/>
    </source>
</evidence>
<keyword evidence="1" id="KW-0479">Metal-binding</keyword>
<dbReference type="OrthoDB" id="199876at2759"/>
<dbReference type="CDD" id="cd16454">
    <property type="entry name" value="RING-H2_PA-TM-RING"/>
    <property type="match status" value="1"/>
</dbReference>
<dbReference type="InterPro" id="IPR001841">
    <property type="entry name" value="Znf_RING"/>
</dbReference>
<evidence type="ECO:0000256" key="4">
    <source>
        <dbReference type="PROSITE-ProRule" id="PRU00175"/>
    </source>
</evidence>
<feature type="transmembrane region" description="Helical" evidence="6">
    <location>
        <begin position="397"/>
        <end position="419"/>
    </location>
</feature>
<organism evidence="8 9">
    <name type="scientific">Phytophthora pseudosyringae</name>
    <dbReference type="NCBI Taxonomy" id="221518"/>
    <lineage>
        <taxon>Eukaryota</taxon>
        <taxon>Sar</taxon>
        <taxon>Stramenopiles</taxon>
        <taxon>Oomycota</taxon>
        <taxon>Peronosporomycetes</taxon>
        <taxon>Peronosporales</taxon>
        <taxon>Peronosporaceae</taxon>
        <taxon>Phytophthora</taxon>
    </lineage>
</organism>
<proteinExistence type="predicted"/>
<keyword evidence="6" id="KW-0472">Membrane</keyword>
<evidence type="ECO:0000313" key="8">
    <source>
        <dbReference type="EMBL" id="KAG7390480.1"/>
    </source>
</evidence>